<dbReference type="GO" id="GO:0055085">
    <property type="term" value="P:transmembrane transport"/>
    <property type="evidence" value="ECO:0007669"/>
    <property type="project" value="InterPro"/>
</dbReference>
<proteinExistence type="predicted"/>
<dbReference type="InterPro" id="IPR038404">
    <property type="entry name" value="TRAP_DctP_sf"/>
</dbReference>
<dbReference type="GO" id="GO:0042597">
    <property type="term" value="C:periplasmic space"/>
    <property type="evidence" value="ECO:0007669"/>
    <property type="project" value="UniProtKB-SubCell"/>
</dbReference>
<keyword evidence="3" id="KW-0574">Periplasm</keyword>
<dbReference type="PANTHER" id="PTHR33376">
    <property type="match status" value="1"/>
</dbReference>
<dbReference type="NCBIfam" id="NF037995">
    <property type="entry name" value="TRAP_S1"/>
    <property type="match status" value="1"/>
</dbReference>
<dbReference type="KEGG" id="palw:PSAL_036050"/>
<geneLocation type="plasmid" evidence="4 5">
    <name>p202</name>
</geneLocation>
<gene>
    <name evidence="4" type="ORF">PSAL_036050</name>
</gene>
<dbReference type="RefSeq" id="WP_119840484.1">
    <property type="nucleotide sequence ID" value="NZ_CP060437.1"/>
</dbReference>
<name>A0A418SCZ3_9RHOB</name>
<dbReference type="AlphaFoldDB" id="A0A418SCZ3"/>
<sequence>MIDKTTPRRRSRVSLGMMAAAVAGMMLSGTALRAEEVLKAVSAFPVPMFWTQDFQDFVADVNEKGKGVVSIQMMGGPEVVPSTQQIDAVKRGIIDIQYGPATYHLGSAPEIDALVGSNVTPQEAHEDGGFALMQTILQDRLGVRLLSMAQTGLEFFIWTVDEPKIKEDGGIDLDGMRLRSQPIYASFFEGLGAVPVSAGVPDVYTGLERGTFDGIGWPIAGVTDLSWDKYLKYRIDPGFFNSDLVIVINPDSYADLSDAARAIIDQAAMDYERSSRERLAEVTAETDQKVRDAGIEVITLEGSTGTAYLDSAFGSAWARLKASDTTHYDALRAAFYHETE</sequence>
<protein>
    <submittedName>
        <fullName evidence="4">Solute-binding protein</fullName>
    </submittedName>
</protein>
<comment type="subcellular location">
    <subcellularLocation>
        <location evidence="1">Periplasm</location>
    </subcellularLocation>
</comment>
<dbReference type="OrthoDB" id="6139617at2"/>
<keyword evidence="2" id="KW-0732">Signal</keyword>
<evidence type="ECO:0000256" key="2">
    <source>
        <dbReference type="ARBA" id="ARBA00022729"/>
    </source>
</evidence>
<organism evidence="4 5">
    <name type="scientific">Pseudooceanicola algae</name>
    <dbReference type="NCBI Taxonomy" id="1537215"/>
    <lineage>
        <taxon>Bacteria</taxon>
        <taxon>Pseudomonadati</taxon>
        <taxon>Pseudomonadota</taxon>
        <taxon>Alphaproteobacteria</taxon>
        <taxon>Rhodobacterales</taxon>
        <taxon>Paracoccaceae</taxon>
        <taxon>Pseudooceanicola</taxon>
    </lineage>
</organism>
<keyword evidence="5" id="KW-1185">Reference proteome</keyword>
<evidence type="ECO:0000256" key="3">
    <source>
        <dbReference type="ARBA" id="ARBA00022764"/>
    </source>
</evidence>
<dbReference type="Gene3D" id="3.40.190.170">
    <property type="entry name" value="Bacterial extracellular solute-binding protein, family 7"/>
    <property type="match status" value="1"/>
</dbReference>
<keyword evidence="4" id="KW-0614">Plasmid</keyword>
<dbReference type="Proteomes" id="UP000283786">
    <property type="component" value="Plasmid p202"/>
</dbReference>
<evidence type="ECO:0000313" key="4">
    <source>
        <dbReference type="EMBL" id="QPM92341.1"/>
    </source>
</evidence>
<dbReference type="EMBL" id="CP060437">
    <property type="protein sequence ID" value="QPM92341.1"/>
    <property type="molecule type" value="Genomic_DNA"/>
</dbReference>
<evidence type="ECO:0000313" key="5">
    <source>
        <dbReference type="Proteomes" id="UP000283786"/>
    </source>
</evidence>
<reference evidence="4 5" key="1">
    <citation type="submission" date="2020-08" db="EMBL/GenBank/DDBJ databases">
        <title>Genome sequence of Rhodobacteraceae bacterium Lw-13e.</title>
        <authorList>
            <person name="Poehlein A."/>
            <person name="Wolter L."/>
            <person name="Daniel R."/>
            <person name="Brinkhoff T."/>
        </authorList>
    </citation>
    <scope>NUCLEOTIDE SEQUENCE [LARGE SCALE GENOMIC DNA]</scope>
    <source>
        <strain evidence="4 5">Lw-13e</strain>
        <plasmid evidence="4 5">p202</plasmid>
    </source>
</reference>
<dbReference type="InterPro" id="IPR018389">
    <property type="entry name" value="DctP_fam"/>
</dbReference>
<accession>A0A418SCZ3</accession>
<dbReference type="Pfam" id="PF03480">
    <property type="entry name" value="DctP"/>
    <property type="match status" value="1"/>
</dbReference>
<dbReference type="PANTHER" id="PTHR33376:SF5">
    <property type="entry name" value="EXTRACYTOPLASMIC SOLUTE RECEPTOR PROTEIN"/>
    <property type="match status" value="1"/>
</dbReference>
<evidence type="ECO:0000256" key="1">
    <source>
        <dbReference type="ARBA" id="ARBA00004418"/>
    </source>
</evidence>